<keyword evidence="7" id="KW-0479">Metal-binding</keyword>
<evidence type="ECO:0000256" key="7">
    <source>
        <dbReference type="PIRSR" id="PIRSR601382-2"/>
    </source>
</evidence>
<dbReference type="PANTHER" id="PTHR11742:SF6">
    <property type="entry name" value="MANNOSYL-OLIGOSACCHARIDE ALPHA-1,2-MANNOSIDASE IA-RELATED"/>
    <property type="match status" value="1"/>
</dbReference>
<dbReference type="EC" id="3.2.1.-" evidence="9"/>
<evidence type="ECO:0000256" key="6">
    <source>
        <dbReference type="PIRSR" id="PIRSR601382-1"/>
    </source>
</evidence>
<feature type="binding site" evidence="7">
    <location>
        <position position="548"/>
    </location>
    <ligand>
        <name>Ca(2+)</name>
        <dbReference type="ChEBI" id="CHEBI:29108"/>
    </ligand>
</feature>
<evidence type="ECO:0000256" key="2">
    <source>
        <dbReference type="ARBA" id="ARBA00004922"/>
    </source>
</evidence>
<comment type="cofactor">
    <cofactor evidence="1 7">
        <name>Ca(2+)</name>
        <dbReference type="ChEBI" id="CHEBI:29108"/>
    </cofactor>
</comment>
<feature type="active site" description="Proton donor" evidence="6">
    <location>
        <position position="192"/>
    </location>
</feature>
<dbReference type="AlphaFoldDB" id="A0A813KPV9"/>
<comment type="pathway">
    <text evidence="2">Protein modification; protein glycosylation.</text>
</comment>
<dbReference type="GO" id="GO:0004571">
    <property type="term" value="F:mannosyl-oligosaccharide 1,2-alpha-mannosidase activity"/>
    <property type="evidence" value="ECO:0007669"/>
    <property type="project" value="InterPro"/>
</dbReference>
<evidence type="ECO:0000256" key="3">
    <source>
        <dbReference type="ARBA" id="ARBA00007658"/>
    </source>
</evidence>
<comment type="caution">
    <text evidence="11">The sequence shown here is derived from an EMBL/GenBank/DDBJ whole genome shotgun (WGS) entry which is preliminary data.</text>
</comment>
<dbReference type="Proteomes" id="UP000626109">
    <property type="component" value="Unassembled WGS sequence"/>
</dbReference>
<feature type="active site" description="Proton donor" evidence="6">
    <location>
        <position position="434"/>
    </location>
</feature>
<proteinExistence type="inferred from homology"/>
<feature type="chain" id="PRO_5032438091" description="alpha-1,2-Mannosidase" evidence="10">
    <location>
        <begin position="27"/>
        <end position="558"/>
    </location>
</feature>
<feature type="disulfide bond" evidence="8">
    <location>
        <begin position="387"/>
        <end position="420"/>
    </location>
</feature>
<evidence type="ECO:0000256" key="8">
    <source>
        <dbReference type="PIRSR" id="PIRSR601382-3"/>
    </source>
</evidence>
<dbReference type="SUPFAM" id="SSF48225">
    <property type="entry name" value="Seven-hairpin glycosidases"/>
    <property type="match status" value="1"/>
</dbReference>
<dbReference type="Pfam" id="PF01532">
    <property type="entry name" value="Glyco_hydro_47"/>
    <property type="match status" value="1"/>
</dbReference>
<evidence type="ECO:0000256" key="1">
    <source>
        <dbReference type="ARBA" id="ARBA00001913"/>
    </source>
</evidence>
<dbReference type="InterPro" id="IPR012341">
    <property type="entry name" value="6hp_glycosidase-like_sf"/>
</dbReference>
<evidence type="ECO:0000256" key="5">
    <source>
        <dbReference type="ARBA" id="ARBA00023157"/>
    </source>
</evidence>
<evidence type="ECO:0000313" key="11">
    <source>
        <dbReference type="EMBL" id="CAE8709917.1"/>
    </source>
</evidence>
<dbReference type="InterPro" id="IPR050749">
    <property type="entry name" value="Glycosyl_Hydrolase_47"/>
</dbReference>
<evidence type="ECO:0000256" key="10">
    <source>
        <dbReference type="SAM" id="SignalP"/>
    </source>
</evidence>
<dbReference type="GO" id="GO:0005975">
    <property type="term" value="P:carbohydrate metabolic process"/>
    <property type="evidence" value="ECO:0007669"/>
    <property type="project" value="InterPro"/>
</dbReference>
<feature type="active site" evidence="6">
    <location>
        <position position="324"/>
    </location>
</feature>
<feature type="signal peptide" evidence="10">
    <location>
        <begin position="1"/>
        <end position="26"/>
    </location>
</feature>
<dbReference type="InterPro" id="IPR001382">
    <property type="entry name" value="Glyco_hydro_47"/>
</dbReference>
<evidence type="ECO:0000256" key="9">
    <source>
        <dbReference type="RuleBase" id="RU361193"/>
    </source>
</evidence>
<keyword evidence="5 8" id="KW-1015">Disulfide bond</keyword>
<dbReference type="PRINTS" id="PR00747">
    <property type="entry name" value="GLYHDRLASE47"/>
</dbReference>
<accession>A0A813KPV9</accession>
<dbReference type="GO" id="GO:0005509">
    <property type="term" value="F:calcium ion binding"/>
    <property type="evidence" value="ECO:0007669"/>
    <property type="project" value="InterPro"/>
</dbReference>
<keyword evidence="4 9" id="KW-0378">Hydrolase</keyword>
<feature type="active site" evidence="6">
    <location>
        <position position="460"/>
    </location>
</feature>
<organism evidence="11 12">
    <name type="scientific">Polarella glacialis</name>
    <name type="common">Dinoflagellate</name>
    <dbReference type="NCBI Taxonomy" id="89957"/>
    <lineage>
        <taxon>Eukaryota</taxon>
        <taxon>Sar</taxon>
        <taxon>Alveolata</taxon>
        <taxon>Dinophyceae</taxon>
        <taxon>Suessiales</taxon>
        <taxon>Suessiaceae</taxon>
        <taxon>Polarella</taxon>
    </lineage>
</organism>
<protein>
    <recommendedName>
        <fullName evidence="9">alpha-1,2-Mannosidase</fullName>
        <ecNumber evidence="9">3.2.1.-</ecNumber>
    </recommendedName>
</protein>
<dbReference type="GO" id="GO:0000139">
    <property type="term" value="C:Golgi membrane"/>
    <property type="evidence" value="ECO:0007669"/>
    <property type="project" value="TreeGrafter"/>
</dbReference>
<evidence type="ECO:0000313" key="12">
    <source>
        <dbReference type="Proteomes" id="UP000626109"/>
    </source>
</evidence>
<keyword evidence="7" id="KW-0106">Calcium</keyword>
<evidence type="ECO:0000256" key="4">
    <source>
        <dbReference type="ARBA" id="ARBA00022801"/>
    </source>
</evidence>
<comment type="similarity">
    <text evidence="3 9">Belongs to the glycosyl hydrolase 47 family.</text>
</comment>
<reference evidence="11" key="1">
    <citation type="submission" date="2021-02" db="EMBL/GenBank/DDBJ databases">
        <authorList>
            <person name="Dougan E. K."/>
            <person name="Rhodes N."/>
            <person name="Thang M."/>
            <person name="Chan C."/>
        </authorList>
    </citation>
    <scope>NUCLEOTIDE SEQUENCE</scope>
</reference>
<dbReference type="GO" id="GO:0005783">
    <property type="term" value="C:endoplasmic reticulum"/>
    <property type="evidence" value="ECO:0007669"/>
    <property type="project" value="TreeGrafter"/>
</dbReference>
<dbReference type="EMBL" id="CAJNNW010031914">
    <property type="protein sequence ID" value="CAE8709917.1"/>
    <property type="molecule type" value="Genomic_DNA"/>
</dbReference>
<keyword evidence="9" id="KW-0326">Glycosidase</keyword>
<dbReference type="InterPro" id="IPR036026">
    <property type="entry name" value="Seven-hairpin_glycosidases"/>
</dbReference>
<dbReference type="Gene3D" id="1.50.10.10">
    <property type="match status" value="1"/>
</dbReference>
<name>A0A813KPV9_POLGL</name>
<keyword evidence="10" id="KW-0732">Signal</keyword>
<dbReference type="PANTHER" id="PTHR11742">
    <property type="entry name" value="MANNOSYL-OLIGOSACCHARIDE ALPHA-1,2-MANNOSIDASE-RELATED"/>
    <property type="match status" value="1"/>
</dbReference>
<sequence length="558" mass="61913">MTPMWFGHRKWQLASCLASLAGLSASHSLSSMEGRSADKEPFFELLSEATRAVPITLAAALPAGMAASGSRLAAAKAAQGRRQRDFPEAWLKKFTRAELEASEAEAGKWRKMTRAAAQHAWKGYKDTAWGSDEVQPVTGGPGRTWADCGLQILDALDTLWLMGLEREFEDGARWVEESLAFDHVAQTMSVFEMTIRAVGGLNAAHSLSGRPIFLQKAEELAARMLPAFTRHPGYPTKSVDLKHRARGPRSEHTTVADAGTLQLEFRYVSQQTGNQTYARAADRSMRAVEAAGMGKPLIPSELDVNGLLPSAIPWSSITVGPPADSFYEYLLKVYLQTGKTEPEWKDAWISAMEQMLKQLTIKSDAGLMFVTGIASGILEKQVSTLSCFVGGMLMYGSRQLRPEEVDPEWAVAAELITESCYQTYHREPSHLGPETFFVIQNGIEGQNLEASNSAYILRPETAESIFYMFYYTGDPKYRRMAGEIIEAIDRNCKTRFGFSAVEDVTMASPYKTGSMETFFMAETLKYLYLTFVPSPQEVLDLDEFVLNTEAHPIRIVRP</sequence>
<gene>
    <name evidence="11" type="ORF">PGLA2088_LOCUS35695</name>
</gene>